<accession>A0ABP0FJD3</accession>
<feature type="transmembrane region" description="Helical" evidence="11">
    <location>
        <begin position="371"/>
        <end position="393"/>
    </location>
</feature>
<evidence type="ECO:0000256" key="5">
    <source>
        <dbReference type="ARBA" id="ARBA00022679"/>
    </source>
</evidence>
<gene>
    <name evidence="14" type="ORF">CVLEPA_LOCUS8505</name>
</gene>
<evidence type="ECO:0000256" key="8">
    <source>
        <dbReference type="ARBA" id="ARBA00022989"/>
    </source>
</evidence>
<evidence type="ECO:0000313" key="15">
    <source>
        <dbReference type="Proteomes" id="UP001642483"/>
    </source>
</evidence>
<evidence type="ECO:0000256" key="1">
    <source>
        <dbReference type="ARBA" id="ARBA00004167"/>
    </source>
</evidence>
<protein>
    <recommendedName>
        <fullName evidence="11">Fucosyltransferase</fullName>
        <ecNumber evidence="11">2.4.1.-</ecNumber>
    </recommendedName>
</protein>
<dbReference type="Pfam" id="PF00852">
    <property type="entry name" value="Glyco_transf_10"/>
    <property type="match status" value="1"/>
</dbReference>
<feature type="domain" description="Fucosyltransferase N-terminal" evidence="13">
    <location>
        <begin position="21"/>
        <end position="130"/>
    </location>
</feature>
<keyword evidence="8 11" id="KW-1133">Transmembrane helix</keyword>
<dbReference type="EMBL" id="CAWYQH010000057">
    <property type="protein sequence ID" value="CAK8678589.1"/>
    <property type="molecule type" value="Genomic_DNA"/>
</dbReference>
<keyword evidence="9 11" id="KW-0472">Membrane</keyword>
<evidence type="ECO:0000259" key="12">
    <source>
        <dbReference type="Pfam" id="PF00852"/>
    </source>
</evidence>
<comment type="pathway">
    <text evidence="2">Protein modification; protein glycosylation.</text>
</comment>
<keyword evidence="11" id="KW-0333">Golgi apparatus</keyword>
<dbReference type="PANTHER" id="PTHR11929">
    <property type="entry name" value="ALPHA- 1,3 -FUCOSYLTRANSFERASE"/>
    <property type="match status" value="1"/>
</dbReference>
<keyword evidence="4 11" id="KW-0328">Glycosyltransferase</keyword>
<proteinExistence type="inferred from homology"/>
<keyword evidence="5 11" id="KW-0808">Transferase</keyword>
<comment type="subcellular location">
    <subcellularLocation>
        <location evidence="11">Golgi apparatus</location>
        <location evidence="11">Golgi stack membrane</location>
        <topology evidence="11">Single-pass type II membrane protein</topology>
    </subcellularLocation>
    <subcellularLocation>
        <location evidence="1">Membrane</location>
        <topology evidence="1">Single-pass membrane protein</topology>
    </subcellularLocation>
</comment>
<evidence type="ECO:0000256" key="6">
    <source>
        <dbReference type="ARBA" id="ARBA00022692"/>
    </source>
</evidence>
<comment type="similarity">
    <text evidence="3 11">Belongs to the glycosyltransferase 10 family.</text>
</comment>
<evidence type="ECO:0000259" key="13">
    <source>
        <dbReference type="Pfam" id="PF17039"/>
    </source>
</evidence>
<sequence>MVFNETIRQQLKTALKLASQEKINIVVWYQPFGKFGNMLTDKEHCGFCNVTADRSLIYEKETKALLFHFSNINFMTMPHYRRLDQNYVWWTAESTRSVRLSHGWKLTTFRNYFNLTMSYRLDADIVQPYGTAIGSLSSVRSKLNQDKESLLNDILKKKVKLALWAVSNCAFTSGAVYRMKFVEQLEAAGLQLDLKGKCFSGRQDVNFENYKFYLAFENSIDCEYYITEKFFVNSLAAGAVPVVLGPSRHSYETTVPPGSFIYAPDFSVHGLVEYLNYLDKNETAYRKYFEWRFKSKEDMPYQDRSYGYCQLCRVLHGINVDNLYNPLYGQNYSNIPLFGFSKKPRTIASLANAFYGNENTECLLSTMHELYTFKLFLSGCVFFLLCIVCRFLVLKKW</sequence>
<dbReference type="InterPro" id="IPR055270">
    <property type="entry name" value="Glyco_tran_10_C"/>
</dbReference>
<keyword evidence="7" id="KW-0735">Signal-anchor</keyword>
<dbReference type="Gene3D" id="3.40.50.11660">
    <property type="entry name" value="Glycosyl transferase family 10, C-terminal domain"/>
    <property type="match status" value="1"/>
</dbReference>
<keyword evidence="15" id="KW-1185">Reference proteome</keyword>
<evidence type="ECO:0000313" key="14">
    <source>
        <dbReference type="EMBL" id="CAK8678589.1"/>
    </source>
</evidence>
<comment type="caution">
    <text evidence="14">The sequence shown here is derived from an EMBL/GenBank/DDBJ whole genome shotgun (WGS) entry which is preliminary data.</text>
</comment>
<dbReference type="SUPFAM" id="SSF53756">
    <property type="entry name" value="UDP-Glycosyltransferase/glycogen phosphorylase"/>
    <property type="match status" value="1"/>
</dbReference>
<evidence type="ECO:0000256" key="4">
    <source>
        <dbReference type="ARBA" id="ARBA00022676"/>
    </source>
</evidence>
<reference evidence="14 15" key="1">
    <citation type="submission" date="2024-02" db="EMBL/GenBank/DDBJ databases">
        <authorList>
            <person name="Daric V."/>
            <person name="Darras S."/>
        </authorList>
    </citation>
    <scope>NUCLEOTIDE SEQUENCE [LARGE SCALE GENOMIC DNA]</scope>
</reference>
<evidence type="ECO:0000256" key="2">
    <source>
        <dbReference type="ARBA" id="ARBA00004922"/>
    </source>
</evidence>
<dbReference type="Pfam" id="PF17039">
    <property type="entry name" value="Glyco_tran_10_N"/>
    <property type="match status" value="1"/>
</dbReference>
<dbReference type="PANTHER" id="PTHR11929:SF145">
    <property type="entry name" value="ALPHA-(1,3)-FUCOSYLTRANSFERASE FUT-1"/>
    <property type="match status" value="1"/>
</dbReference>
<dbReference type="InterPro" id="IPR001503">
    <property type="entry name" value="Glyco_trans_10"/>
</dbReference>
<evidence type="ECO:0000256" key="9">
    <source>
        <dbReference type="ARBA" id="ARBA00023136"/>
    </source>
</evidence>
<evidence type="ECO:0000256" key="10">
    <source>
        <dbReference type="ARBA" id="ARBA00023180"/>
    </source>
</evidence>
<keyword evidence="10" id="KW-0325">Glycoprotein</keyword>
<feature type="domain" description="Fucosyltransferase C-terminal" evidence="12">
    <location>
        <begin position="156"/>
        <end position="320"/>
    </location>
</feature>
<keyword evidence="6 11" id="KW-0812">Transmembrane</keyword>
<organism evidence="14 15">
    <name type="scientific">Clavelina lepadiformis</name>
    <name type="common">Light-bulb sea squirt</name>
    <name type="synonym">Ascidia lepadiformis</name>
    <dbReference type="NCBI Taxonomy" id="159417"/>
    <lineage>
        <taxon>Eukaryota</taxon>
        <taxon>Metazoa</taxon>
        <taxon>Chordata</taxon>
        <taxon>Tunicata</taxon>
        <taxon>Ascidiacea</taxon>
        <taxon>Aplousobranchia</taxon>
        <taxon>Clavelinidae</taxon>
        <taxon>Clavelina</taxon>
    </lineage>
</organism>
<evidence type="ECO:0000256" key="11">
    <source>
        <dbReference type="RuleBase" id="RU003832"/>
    </source>
</evidence>
<evidence type="ECO:0000256" key="3">
    <source>
        <dbReference type="ARBA" id="ARBA00008919"/>
    </source>
</evidence>
<dbReference type="InterPro" id="IPR038577">
    <property type="entry name" value="GT10-like_C_sf"/>
</dbReference>
<dbReference type="EC" id="2.4.1.-" evidence="11"/>
<dbReference type="InterPro" id="IPR031481">
    <property type="entry name" value="Glyco_tran_10_N"/>
</dbReference>
<dbReference type="Proteomes" id="UP001642483">
    <property type="component" value="Unassembled WGS sequence"/>
</dbReference>
<name>A0ABP0FJD3_CLALP</name>
<evidence type="ECO:0000256" key="7">
    <source>
        <dbReference type="ARBA" id="ARBA00022968"/>
    </source>
</evidence>